<evidence type="ECO:0000256" key="1">
    <source>
        <dbReference type="SAM" id="SignalP"/>
    </source>
</evidence>
<comment type="caution">
    <text evidence="2">The sequence shown here is derived from an EMBL/GenBank/DDBJ whole genome shotgun (WGS) entry which is preliminary data.</text>
</comment>
<dbReference type="RefSeq" id="WP_310070734.1">
    <property type="nucleotide sequence ID" value="NZ_JAVDQN010000006.1"/>
</dbReference>
<name>A0ABU1L6I1_9BURK</name>
<dbReference type="Proteomes" id="UP001185254">
    <property type="component" value="Unassembled WGS sequence"/>
</dbReference>
<organism evidence="2 3">
    <name type="scientific">Paraburkholderia caledonica</name>
    <dbReference type="NCBI Taxonomy" id="134536"/>
    <lineage>
        <taxon>Bacteria</taxon>
        <taxon>Pseudomonadati</taxon>
        <taxon>Pseudomonadota</taxon>
        <taxon>Betaproteobacteria</taxon>
        <taxon>Burkholderiales</taxon>
        <taxon>Burkholderiaceae</taxon>
        <taxon>Paraburkholderia</taxon>
    </lineage>
</organism>
<reference evidence="2 3" key="1">
    <citation type="submission" date="2023-07" db="EMBL/GenBank/DDBJ databases">
        <title>Sorghum-associated microbial communities from plants grown in Nebraska, USA.</title>
        <authorList>
            <person name="Schachtman D."/>
        </authorList>
    </citation>
    <scope>NUCLEOTIDE SEQUENCE [LARGE SCALE GENOMIC DNA]</scope>
    <source>
        <strain evidence="2 3">DS1039</strain>
    </source>
</reference>
<accession>A0ABU1L6I1</accession>
<gene>
    <name evidence="2" type="ORF">J2776_005550</name>
</gene>
<proteinExistence type="predicted"/>
<feature type="chain" id="PRO_5045056097" evidence="1">
    <location>
        <begin position="25"/>
        <end position="91"/>
    </location>
</feature>
<dbReference type="EMBL" id="JAVDQN010000006">
    <property type="protein sequence ID" value="MDR6378828.1"/>
    <property type="molecule type" value="Genomic_DNA"/>
</dbReference>
<protein>
    <submittedName>
        <fullName evidence="2">Skp family chaperone for outer membrane proteins</fullName>
    </submittedName>
</protein>
<keyword evidence="1" id="KW-0732">Signal</keyword>
<feature type="signal peptide" evidence="1">
    <location>
        <begin position="1"/>
        <end position="24"/>
    </location>
</feature>
<keyword evidence="3" id="KW-1185">Reference proteome</keyword>
<evidence type="ECO:0000313" key="2">
    <source>
        <dbReference type="EMBL" id="MDR6378828.1"/>
    </source>
</evidence>
<evidence type="ECO:0000313" key="3">
    <source>
        <dbReference type="Proteomes" id="UP001185254"/>
    </source>
</evidence>
<sequence length="91" mass="9136">MKVSIIGLALATLAASAMSASAFAATSAGANTNSSANASTTVTTFDAQQAASWAPAQTALKSKTRAEVRQELVSAEKDGQLAALSKLYQGS</sequence>